<dbReference type="PANTHER" id="PTHR23289:SF2">
    <property type="entry name" value="CYTOCHROME C OXIDASE ASSEMBLY PROTEIN COX15 HOMOLOG"/>
    <property type="match status" value="1"/>
</dbReference>
<evidence type="ECO:0000313" key="14">
    <source>
        <dbReference type="EMBL" id="KJE91463.1"/>
    </source>
</evidence>
<gene>
    <name evidence="14" type="ORF">CAOG_002593</name>
</gene>
<evidence type="ECO:0000256" key="6">
    <source>
        <dbReference type="ARBA" id="ARBA00023002"/>
    </source>
</evidence>
<evidence type="ECO:0000256" key="12">
    <source>
        <dbReference type="SAM" id="MobiDB-lite"/>
    </source>
</evidence>
<dbReference type="EMBL" id="KE346362">
    <property type="protein sequence ID" value="KJE91463.1"/>
    <property type="molecule type" value="Genomic_DNA"/>
</dbReference>
<evidence type="ECO:0000256" key="1">
    <source>
        <dbReference type="ARBA" id="ARBA00001970"/>
    </source>
</evidence>
<feature type="transmembrane region" description="Helical" evidence="13">
    <location>
        <begin position="431"/>
        <end position="454"/>
    </location>
</feature>
<dbReference type="GO" id="GO:0005743">
    <property type="term" value="C:mitochondrial inner membrane"/>
    <property type="evidence" value="ECO:0007669"/>
    <property type="project" value="TreeGrafter"/>
</dbReference>
<evidence type="ECO:0000256" key="2">
    <source>
        <dbReference type="ARBA" id="ARBA00004141"/>
    </source>
</evidence>
<dbReference type="STRING" id="595528.A0A0D2WMM3"/>
<keyword evidence="6" id="KW-0560">Oxidoreductase</keyword>
<proteinExistence type="inferred from homology"/>
<reference evidence="15" key="1">
    <citation type="submission" date="2011-02" db="EMBL/GenBank/DDBJ databases">
        <title>The Genome Sequence of Capsaspora owczarzaki ATCC 30864.</title>
        <authorList>
            <person name="Russ C."/>
            <person name="Cuomo C."/>
            <person name="Burger G."/>
            <person name="Gray M.W."/>
            <person name="Holland P.W.H."/>
            <person name="King N."/>
            <person name="Lang F.B.F."/>
            <person name="Roger A.J."/>
            <person name="Ruiz-Trillo I."/>
            <person name="Young S.K."/>
            <person name="Zeng Q."/>
            <person name="Gargeya S."/>
            <person name="Alvarado L."/>
            <person name="Berlin A."/>
            <person name="Chapman S.B."/>
            <person name="Chen Z."/>
            <person name="Freedman E."/>
            <person name="Gellesch M."/>
            <person name="Goldberg J."/>
            <person name="Griggs A."/>
            <person name="Gujja S."/>
            <person name="Heilman E."/>
            <person name="Heiman D."/>
            <person name="Howarth C."/>
            <person name="Mehta T."/>
            <person name="Neiman D."/>
            <person name="Pearson M."/>
            <person name="Roberts A."/>
            <person name="Saif S."/>
            <person name="Shea T."/>
            <person name="Shenoy N."/>
            <person name="Sisk P."/>
            <person name="Stolte C."/>
            <person name="Sykes S."/>
            <person name="White J."/>
            <person name="Yandava C."/>
            <person name="Haas B."/>
            <person name="Nusbaum C."/>
            <person name="Birren B."/>
        </authorList>
    </citation>
    <scope>NUCLEOTIDE SEQUENCE</scope>
    <source>
        <strain evidence="15">ATCC 30864</strain>
    </source>
</reference>
<dbReference type="PANTHER" id="PTHR23289">
    <property type="entry name" value="CYTOCHROME C OXIDASE ASSEMBLY PROTEIN COX15"/>
    <property type="match status" value="1"/>
</dbReference>
<evidence type="ECO:0000313" key="15">
    <source>
        <dbReference type="Proteomes" id="UP000008743"/>
    </source>
</evidence>
<dbReference type="HAMAP" id="MF_01665">
    <property type="entry name" value="HemeA_synth_type2"/>
    <property type="match status" value="1"/>
</dbReference>
<dbReference type="eggNOG" id="KOG2725">
    <property type="taxonomic scope" value="Eukaryota"/>
</dbReference>
<dbReference type="FunCoup" id="A0A0D2WMM3">
    <property type="interactions" value="436"/>
</dbReference>
<comment type="catalytic activity">
    <reaction evidence="11">
        <text>Fe(II)-heme o + 2 A + H2O = Fe(II)-heme a + 2 AH2</text>
        <dbReference type="Rhea" id="RHEA:63388"/>
        <dbReference type="ChEBI" id="CHEBI:13193"/>
        <dbReference type="ChEBI" id="CHEBI:15377"/>
        <dbReference type="ChEBI" id="CHEBI:17499"/>
        <dbReference type="ChEBI" id="CHEBI:60530"/>
        <dbReference type="ChEBI" id="CHEBI:61715"/>
        <dbReference type="EC" id="1.17.99.9"/>
    </reaction>
    <physiologicalReaction direction="left-to-right" evidence="11">
        <dbReference type="Rhea" id="RHEA:63389"/>
    </physiologicalReaction>
</comment>
<name>A0A0D2WMM3_CAPO3</name>
<evidence type="ECO:0000256" key="9">
    <source>
        <dbReference type="ARBA" id="ARBA00023136"/>
    </source>
</evidence>
<evidence type="ECO:0000256" key="7">
    <source>
        <dbReference type="ARBA" id="ARBA00023004"/>
    </source>
</evidence>
<accession>A0A0D2WMM3</accession>
<feature type="transmembrane region" description="Helical" evidence="13">
    <location>
        <begin position="227"/>
        <end position="245"/>
    </location>
</feature>
<dbReference type="InterPro" id="IPR023754">
    <property type="entry name" value="HemeA_Synthase_type2"/>
</dbReference>
<dbReference type="InParanoid" id="A0A0D2WMM3"/>
<dbReference type="InterPro" id="IPR003780">
    <property type="entry name" value="COX15/CtaA_fam"/>
</dbReference>
<keyword evidence="5 13" id="KW-1133">Transmembrane helix</keyword>
<evidence type="ECO:0000256" key="11">
    <source>
        <dbReference type="ARBA" id="ARBA00048044"/>
    </source>
</evidence>
<evidence type="ECO:0000256" key="8">
    <source>
        <dbReference type="ARBA" id="ARBA00023133"/>
    </source>
</evidence>
<dbReference type="Proteomes" id="UP000008743">
    <property type="component" value="Unassembled WGS sequence"/>
</dbReference>
<keyword evidence="7" id="KW-0408">Iron</keyword>
<feature type="transmembrane region" description="Helical" evidence="13">
    <location>
        <begin position="403"/>
        <end position="419"/>
    </location>
</feature>
<dbReference type="GO" id="GO:0006784">
    <property type="term" value="P:heme A biosynthetic process"/>
    <property type="evidence" value="ECO:0007669"/>
    <property type="project" value="InterPro"/>
</dbReference>
<feature type="transmembrane region" description="Helical" evidence="13">
    <location>
        <begin position="257"/>
        <end position="275"/>
    </location>
</feature>
<evidence type="ECO:0000256" key="13">
    <source>
        <dbReference type="SAM" id="Phobius"/>
    </source>
</evidence>
<dbReference type="GO" id="GO:0046872">
    <property type="term" value="F:metal ion binding"/>
    <property type="evidence" value="ECO:0007669"/>
    <property type="project" value="UniProtKB-KW"/>
</dbReference>
<comment type="pathway">
    <text evidence="10">Porphyrin-containing compound metabolism; heme A biosynthesis; heme A from heme O: step 1/1.</text>
</comment>
<keyword evidence="8" id="KW-0350">Heme biosynthesis</keyword>
<dbReference type="AlphaFoldDB" id="A0A0D2WMM3"/>
<dbReference type="GO" id="GO:0120547">
    <property type="term" value="F:heme A synthase activity"/>
    <property type="evidence" value="ECO:0007669"/>
    <property type="project" value="UniProtKB-EC"/>
</dbReference>
<sequence length="487" mass="53014">MLLSSSACAWRSCSSTVACLAPAAVSSVSSASSNAMRSTSSSVSVTHPMAAALRVLALDQQPLRRSSSSIAALTTITNAGFTLAKAGSLISAEALTLRIRVRGIVGSITNVTRAMSSTTAEASTNTSGQHDKKQSEQPPPRIVGFWLLGISVLTFATVVMGGVTRLTESGLSMVTWHPVHERPPSSEAGWEEEFEKYKQFPEYKMINKHMTLDEFKRIWYMEYSHRMFGRAVGAFFALPALAFMAKGWVPKSLRPRLLAIGCLIGFQGLLGWYMVKSGLDENLLQDRAVPRVSQYRLSAHLISAFVIYALTLWHGLNAIDRNVPFVTSDRRIKLLRAMAKGSVALVFLTAMSGAFVAGLDAGLVYNSFPKMADKWIPDDLLVLKPTIRNFFENVTTVQFDHRILGMTTLATLSAVFVYARKLDLPRRAKAGAHAMAGMALVQVTLGITTLLMLVPVPLAAAHQAGSLTLLTFAMYFLHTIRKAAVVL</sequence>
<dbReference type="Pfam" id="PF02628">
    <property type="entry name" value="COX15-CtaA"/>
    <property type="match status" value="1"/>
</dbReference>
<feature type="transmembrane region" description="Helical" evidence="13">
    <location>
        <begin position="460"/>
        <end position="477"/>
    </location>
</feature>
<feature type="region of interest" description="Disordered" evidence="12">
    <location>
        <begin position="115"/>
        <end position="138"/>
    </location>
</feature>
<dbReference type="OrthoDB" id="1726137at2759"/>
<keyword evidence="9 13" id="KW-0472">Membrane</keyword>
<keyword evidence="15" id="KW-1185">Reference proteome</keyword>
<protein>
    <submittedName>
        <fullName evidence="14">Cytochrome c oxidase assembly protein</fullName>
    </submittedName>
</protein>
<dbReference type="GO" id="GO:0016653">
    <property type="term" value="F:oxidoreductase activity, acting on NAD(P)H, heme protein as acceptor"/>
    <property type="evidence" value="ECO:0007669"/>
    <property type="project" value="TreeGrafter"/>
</dbReference>
<comment type="cofactor">
    <cofactor evidence="1">
        <name>heme b</name>
        <dbReference type="ChEBI" id="CHEBI:60344"/>
    </cofactor>
</comment>
<keyword evidence="3 13" id="KW-0812">Transmembrane</keyword>
<dbReference type="PhylomeDB" id="A0A0D2WMM3"/>
<feature type="transmembrane region" description="Helical" evidence="13">
    <location>
        <begin position="142"/>
        <end position="163"/>
    </location>
</feature>
<keyword evidence="4" id="KW-0479">Metal-binding</keyword>
<comment type="subcellular location">
    <subcellularLocation>
        <location evidence="2">Membrane</location>
        <topology evidence="2">Multi-pass membrane protein</topology>
    </subcellularLocation>
</comment>
<organism evidence="14 15">
    <name type="scientific">Capsaspora owczarzaki (strain ATCC 30864)</name>
    <dbReference type="NCBI Taxonomy" id="595528"/>
    <lineage>
        <taxon>Eukaryota</taxon>
        <taxon>Filasterea</taxon>
        <taxon>Capsaspora</taxon>
    </lineage>
</organism>
<feature type="compositionally biased region" description="Low complexity" evidence="12">
    <location>
        <begin position="115"/>
        <end position="127"/>
    </location>
</feature>
<evidence type="ECO:0000256" key="4">
    <source>
        <dbReference type="ARBA" id="ARBA00022723"/>
    </source>
</evidence>
<evidence type="ECO:0000256" key="3">
    <source>
        <dbReference type="ARBA" id="ARBA00022692"/>
    </source>
</evidence>
<evidence type="ECO:0000256" key="5">
    <source>
        <dbReference type="ARBA" id="ARBA00022989"/>
    </source>
</evidence>
<feature type="transmembrane region" description="Helical" evidence="13">
    <location>
        <begin position="295"/>
        <end position="316"/>
    </location>
</feature>
<feature type="transmembrane region" description="Helical" evidence="13">
    <location>
        <begin position="337"/>
        <end position="359"/>
    </location>
</feature>
<evidence type="ECO:0000256" key="10">
    <source>
        <dbReference type="ARBA" id="ARBA00044501"/>
    </source>
</evidence>
<dbReference type="OMA" id="AFVCYSW"/>